<organism evidence="2 3">
    <name type="scientific">Desulforhopalus singaporensis</name>
    <dbReference type="NCBI Taxonomy" id="91360"/>
    <lineage>
        <taxon>Bacteria</taxon>
        <taxon>Pseudomonadati</taxon>
        <taxon>Thermodesulfobacteriota</taxon>
        <taxon>Desulfobulbia</taxon>
        <taxon>Desulfobulbales</taxon>
        <taxon>Desulfocapsaceae</taxon>
        <taxon>Desulforhopalus</taxon>
    </lineage>
</organism>
<dbReference type="EMBL" id="FNJI01000007">
    <property type="protein sequence ID" value="SDO88748.1"/>
    <property type="molecule type" value="Genomic_DNA"/>
</dbReference>
<name>A0A1H0N7W4_9BACT</name>
<dbReference type="Proteomes" id="UP000199073">
    <property type="component" value="Unassembled WGS sequence"/>
</dbReference>
<gene>
    <name evidence="2" type="ORF">SAMN05660330_01287</name>
</gene>
<protein>
    <submittedName>
        <fullName evidence="2">Uncharacterized protein</fullName>
    </submittedName>
</protein>
<keyword evidence="3" id="KW-1185">Reference proteome</keyword>
<accession>A0A1H0N7W4</accession>
<proteinExistence type="predicted"/>
<keyword evidence="1" id="KW-0472">Membrane</keyword>
<keyword evidence="1" id="KW-1133">Transmembrane helix</keyword>
<keyword evidence="1" id="KW-0812">Transmembrane</keyword>
<sequence>MIAKLSSGAACFPLAIQGRRWSMFLFFSGNYLFVLVILLIYQQRQGRSCCAVEAAVMLRRTFLALMTLSLPVGVSAWPASRRPLAVS</sequence>
<feature type="transmembrane region" description="Helical" evidence="1">
    <location>
        <begin position="62"/>
        <end position="80"/>
    </location>
</feature>
<evidence type="ECO:0000313" key="2">
    <source>
        <dbReference type="EMBL" id="SDO88748.1"/>
    </source>
</evidence>
<evidence type="ECO:0000313" key="3">
    <source>
        <dbReference type="Proteomes" id="UP000199073"/>
    </source>
</evidence>
<evidence type="ECO:0000256" key="1">
    <source>
        <dbReference type="SAM" id="Phobius"/>
    </source>
</evidence>
<feature type="transmembrane region" description="Helical" evidence="1">
    <location>
        <begin position="21"/>
        <end position="41"/>
    </location>
</feature>
<dbReference type="AlphaFoldDB" id="A0A1H0N7W4"/>
<reference evidence="2 3" key="1">
    <citation type="submission" date="2016-10" db="EMBL/GenBank/DDBJ databases">
        <authorList>
            <person name="de Groot N.N."/>
        </authorList>
    </citation>
    <scope>NUCLEOTIDE SEQUENCE [LARGE SCALE GENOMIC DNA]</scope>
    <source>
        <strain evidence="2 3">DSM 12130</strain>
    </source>
</reference>